<keyword evidence="2" id="KW-1185">Reference proteome</keyword>
<dbReference type="RefSeq" id="WP_072872841.1">
    <property type="nucleotide sequence ID" value="NZ_FRAF01000002.1"/>
</dbReference>
<dbReference type="STRING" id="1830138.SAMN05443507_10281"/>
<organism evidence="1 2">
    <name type="scientific">Alicyclobacillus tolerans</name>
    <dbReference type="NCBI Taxonomy" id="90970"/>
    <lineage>
        <taxon>Bacteria</taxon>
        <taxon>Bacillati</taxon>
        <taxon>Bacillota</taxon>
        <taxon>Bacilli</taxon>
        <taxon>Bacillales</taxon>
        <taxon>Alicyclobacillaceae</taxon>
        <taxon>Alicyclobacillus</taxon>
    </lineage>
</organism>
<sequence length="398" mass="42726">MTVPSQKIYLYAATEGDFWKAMAAAQACNIPVSQVTGDFQEAWRYVADGQHLVIAVGGAALYALYYNPCNWQNPAAEAGGHTPFSHYANGGGIQTITKNFFVNAAGYTALDSLKLATMLTYYAINGVYPYGWTGLPIQETPQAVCVQGSSNHIDPLQRSITTVQKAGTNILSPEVGLYAVFDSVQSAESALQIGWSGLASTAALGISTPPYTELLSNHSDQYVAAALANNNNPLVFWISFWTVSWPEPGDSFQSAGHAAGVYAANQLANYPGTIRPSFVVIDPEGYNQPATTSSEWKDFISGWREGLLSVDSSLQPGFYCNQFQYQQYQLSSLPDPAFIAISPISGNQPEVTGGNIRGYIAYTASCPVISDIEQVKSWGATYNTVQFADSGVDCGPNS</sequence>
<evidence type="ECO:0000313" key="2">
    <source>
        <dbReference type="Proteomes" id="UP000184016"/>
    </source>
</evidence>
<name>A0A1M6L2J7_9BACL</name>
<proteinExistence type="predicted"/>
<dbReference type="OrthoDB" id="2370898at2"/>
<dbReference type="AlphaFoldDB" id="A0A1M6L2J7"/>
<accession>A0A1M6L2J7</accession>
<dbReference type="Proteomes" id="UP000184016">
    <property type="component" value="Unassembled WGS sequence"/>
</dbReference>
<dbReference type="EMBL" id="FRAF01000002">
    <property type="protein sequence ID" value="SHJ65393.1"/>
    <property type="molecule type" value="Genomic_DNA"/>
</dbReference>
<protein>
    <submittedName>
        <fullName evidence="1">Uncharacterized protein</fullName>
    </submittedName>
</protein>
<evidence type="ECO:0000313" key="1">
    <source>
        <dbReference type="EMBL" id="SHJ65393.1"/>
    </source>
</evidence>
<gene>
    <name evidence="1" type="ORF">SAMN05443507_10281</name>
</gene>
<reference evidence="2" key="1">
    <citation type="submission" date="2016-11" db="EMBL/GenBank/DDBJ databases">
        <authorList>
            <person name="Varghese N."/>
            <person name="Submissions S."/>
        </authorList>
    </citation>
    <scope>NUCLEOTIDE SEQUENCE [LARGE SCALE GENOMIC DNA]</scope>
    <source>
        <strain evidence="2">USBA-503</strain>
    </source>
</reference>